<evidence type="ECO:0000313" key="1">
    <source>
        <dbReference type="EMBL" id="EPC74680.1"/>
    </source>
</evidence>
<name>A0A8E0MDS5_LACPA</name>
<sequence length="56" mass="6605">MMDMTTRPTLQHFLSDTKHGPYVSLYMSWPENTSVEALRLRFKNMVKHTKSVMTET</sequence>
<evidence type="ECO:0000313" key="2">
    <source>
        <dbReference type="Proteomes" id="UP000014252"/>
    </source>
</evidence>
<proteinExistence type="predicted"/>
<gene>
    <name evidence="1" type="ORF">Lpp71_07336</name>
</gene>
<accession>A0A8E0MDS5</accession>
<comment type="caution">
    <text evidence="1">The sequence shown here is derived from an EMBL/GenBank/DDBJ whole genome shotgun (WGS) entry which is preliminary data.</text>
</comment>
<organism evidence="1 2">
    <name type="scientific">Lacticaseibacillus paracasei subsp. paracasei Lpp71</name>
    <dbReference type="NCBI Taxonomy" id="1256207"/>
    <lineage>
        <taxon>Bacteria</taxon>
        <taxon>Bacillati</taxon>
        <taxon>Bacillota</taxon>
        <taxon>Bacilli</taxon>
        <taxon>Lactobacillales</taxon>
        <taxon>Lactobacillaceae</taxon>
        <taxon>Lacticaseibacillus</taxon>
    </lineage>
</organism>
<reference evidence="1 2" key="1">
    <citation type="journal article" date="2013" name="PLoS ONE">
        <title>Lactobacillus paracasei comparative genomics: towards species pan-genome definition and exploitation of diversity.</title>
        <authorList>
            <person name="Smokvina T."/>
            <person name="Wels M."/>
            <person name="Polka J."/>
            <person name="Chervaux C."/>
            <person name="Brisse S."/>
            <person name="Boekhorst J."/>
            <person name="van Hylckama Vlieg J.E."/>
            <person name="Siezen R.J."/>
        </authorList>
    </citation>
    <scope>NUCLEOTIDE SEQUENCE [LARGE SCALE GENOMIC DNA]</scope>
    <source>
        <strain evidence="1 2">Lpp71</strain>
    </source>
</reference>
<dbReference type="AlphaFoldDB" id="A0A8E0MDS5"/>
<feature type="non-terminal residue" evidence="1">
    <location>
        <position position="56"/>
    </location>
</feature>
<protein>
    <submittedName>
        <fullName evidence="1">Uncharacterized protein</fullName>
    </submittedName>
</protein>
<dbReference type="Proteomes" id="UP000014252">
    <property type="component" value="Unassembled WGS sequence"/>
</dbReference>
<dbReference type="EMBL" id="ANKD01000336">
    <property type="protein sequence ID" value="EPC74680.1"/>
    <property type="molecule type" value="Genomic_DNA"/>
</dbReference>